<evidence type="ECO:0000259" key="3">
    <source>
        <dbReference type="PROSITE" id="PS50835"/>
    </source>
</evidence>
<dbReference type="SMART" id="SM00209">
    <property type="entry name" value="TSP1"/>
    <property type="match status" value="1"/>
</dbReference>
<feature type="transmembrane region" description="Helical" evidence="2">
    <location>
        <begin position="372"/>
        <end position="395"/>
    </location>
</feature>
<gene>
    <name evidence="4" type="ORF">QE152_g22736</name>
</gene>
<proteinExistence type="predicted"/>
<comment type="caution">
    <text evidence="4">The sequence shown here is derived from an EMBL/GenBank/DDBJ whole genome shotgun (WGS) entry which is preliminary data.</text>
</comment>
<dbReference type="PROSITE" id="PS50835">
    <property type="entry name" value="IG_LIKE"/>
    <property type="match status" value="1"/>
</dbReference>
<evidence type="ECO:0000313" key="4">
    <source>
        <dbReference type="EMBL" id="KAK9719283.1"/>
    </source>
</evidence>
<keyword evidence="5" id="KW-1185">Reference proteome</keyword>
<name>A0AAW1KJP1_POPJA</name>
<accession>A0AAW1KJP1</accession>
<protein>
    <submittedName>
        <fullName evidence="4">Thrombospondin type 1 domain</fullName>
    </submittedName>
</protein>
<keyword evidence="2" id="KW-0472">Membrane</keyword>
<dbReference type="Gene3D" id="2.60.40.10">
    <property type="entry name" value="Immunoglobulins"/>
    <property type="match status" value="1"/>
</dbReference>
<dbReference type="InterPro" id="IPR013783">
    <property type="entry name" value="Ig-like_fold"/>
</dbReference>
<dbReference type="AlphaFoldDB" id="A0AAW1KJP1"/>
<keyword evidence="1" id="KW-1015">Disulfide bond</keyword>
<organism evidence="4 5">
    <name type="scientific">Popillia japonica</name>
    <name type="common">Japanese beetle</name>
    <dbReference type="NCBI Taxonomy" id="7064"/>
    <lineage>
        <taxon>Eukaryota</taxon>
        <taxon>Metazoa</taxon>
        <taxon>Ecdysozoa</taxon>
        <taxon>Arthropoda</taxon>
        <taxon>Hexapoda</taxon>
        <taxon>Insecta</taxon>
        <taxon>Pterygota</taxon>
        <taxon>Neoptera</taxon>
        <taxon>Endopterygota</taxon>
        <taxon>Coleoptera</taxon>
        <taxon>Polyphaga</taxon>
        <taxon>Scarabaeiformia</taxon>
        <taxon>Scarabaeidae</taxon>
        <taxon>Rutelinae</taxon>
        <taxon>Popillia</taxon>
    </lineage>
</organism>
<keyword evidence="2" id="KW-1133">Transmembrane helix</keyword>
<evidence type="ECO:0000313" key="5">
    <source>
        <dbReference type="Proteomes" id="UP001458880"/>
    </source>
</evidence>
<evidence type="ECO:0000256" key="2">
    <source>
        <dbReference type="SAM" id="Phobius"/>
    </source>
</evidence>
<feature type="domain" description="Ig-like" evidence="3">
    <location>
        <begin position="149"/>
        <end position="233"/>
    </location>
</feature>
<dbReference type="PANTHER" id="PTHR16311:SF3">
    <property type="entry name" value="THROMBOSPONDIN TYPE-1 DOMAIN-CONTAINING PROTEIN 1"/>
    <property type="match status" value="1"/>
</dbReference>
<dbReference type="Gene3D" id="2.20.100.10">
    <property type="entry name" value="Thrombospondin type-1 (TSP1) repeat"/>
    <property type="match status" value="1"/>
</dbReference>
<dbReference type="InterPro" id="IPR036383">
    <property type="entry name" value="TSP1_rpt_sf"/>
</dbReference>
<dbReference type="FunFam" id="2.20.100.10:FF:000001">
    <property type="entry name" value="semaphorin-5A isoform X1"/>
    <property type="match status" value="1"/>
</dbReference>
<dbReference type="InterPro" id="IPR036179">
    <property type="entry name" value="Ig-like_dom_sf"/>
</dbReference>
<dbReference type="InterPro" id="IPR007110">
    <property type="entry name" value="Ig-like_dom"/>
</dbReference>
<evidence type="ECO:0000256" key="1">
    <source>
        <dbReference type="ARBA" id="ARBA00023157"/>
    </source>
</evidence>
<dbReference type="SUPFAM" id="SSF82895">
    <property type="entry name" value="TSP-1 type 1 repeat"/>
    <property type="match status" value="1"/>
</dbReference>
<dbReference type="Proteomes" id="UP001458880">
    <property type="component" value="Unassembled WGS sequence"/>
</dbReference>
<dbReference type="GO" id="GO:0071944">
    <property type="term" value="C:cell periphery"/>
    <property type="evidence" value="ECO:0007669"/>
    <property type="project" value="TreeGrafter"/>
</dbReference>
<dbReference type="InterPro" id="IPR038877">
    <property type="entry name" value="THSD1"/>
</dbReference>
<dbReference type="PANTHER" id="PTHR16311">
    <property type="entry name" value="THROMBOSPONDIN TYPE I DOMAIN-CONTAINING 1"/>
    <property type="match status" value="1"/>
</dbReference>
<keyword evidence="2" id="KW-0812">Transmembrane</keyword>
<dbReference type="PROSITE" id="PS50092">
    <property type="entry name" value="TSP1"/>
    <property type="match status" value="1"/>
</dbReference>
<dbReference type="InterPro" id="IPR000884">
    <property type="entry name" value="TSP1_rpt"/>
</dbReference>
<dbReference type="EMBL" id="JASPKY010000221">
    <property type="protein sequence ID" value="KAK9719283.1"/>
    <property type="molecule type" value="Genomic_DNA"/>
</dbReference>
<dbReference type="Pfam" id="PF00090">
    <property type="entry name" value="TSP_1"/>
    <property type="match status" value="1"/>
</dbReference>
<dbReference type="SUPFAM" id="SSF48726">
    <property type="entry name" value="Immunoglobulin"/>
    <property type="match status" value="1"/>
</dbReference>
<reference evidence="4 5" key="1">
    <citation type="journal article" date="2024" name="BMC Genomics">
        <title>De novo assembly and annotation of Popillia japonica's genome with initial clues to its potential as an invasive pest.</title>
        <authorList>
            <person name="Cucini C."/>
            <person name="Boschi S."/>
            <person name="Funari R."/>
            <person name="Cardaioli E."/>
            <person name="Iannotti N."/>
            <person name="Marturano G."/>
            <person name="Paoli F."/>
            <person name="Bruttini M."/>
            <person name="Carapelli A."/>
            <person name="Frati F."/>
            <person name="Nardi F."/>
        </authorList>
    </citation>
    <scope>NUCLEOTIDE SEQUENCE [LARGE SCALE GENOMIC DNA]</scope>
    <source>
        <strain evidence="4">DMR45628</strain>
    </source>
</reference>
<sequence length="405" mass="45832">MLVFYKHVFGLGSTVKTSYTQDFYMTETNWTTIKVSFTENVLNITSNNKKLLTYKSKTPMLFYWFSLGAENGRITWTANCDPLDIDGDPLDGGWSKWSPWVCTVSCGGGTGYRTRTCSNPRPNIFGRLCEGSPTSTGVCNEFDCGDVSPETMELIREHLRGNFTSLVVHEKDSVLIENIPGILSRLSRESPDAYYEWTLNGVFVQPKPGRVDFIGDDISIKKAQVSDSGVYVCMFFRINKQRLVFHVVSLAVIAKKNQINTRATRKTTLSCNAVVLGYIYTNLRQKWLLNHSIYLDHGITTLAAVSHEYLSPLNESHTGEWRCVIEQGDLGFSWTTNIIKMNVKKAPNFFTNVMEDEFTAPIFSWLKTETNVFVAIIFIVLFVVGVVILALWAYLKYGRLPELKS</sequence>